<dbReference type="InterPro" id="IPR036736">
    <property type="entry name" value="ACP-like_sf"/>
</dbReference>
<dbReference type="InterPro" id="IPR020806">
    <property type="entry name" value="PKS_PP-bd"/>
</dbReference>
<dbReference type="Gene3D" id="3.30.559.30">
    <property type="entry name" value="Nonribosomal peptide synthetase, condensation domain"/>
    <property type="match status" value="1"/>
</dbReference>
<dbReference type="PROSITE" id="PS50075">
    <property type="entry name" value="CARRIER"/>
    <property type="match status" value="1"/>
</dbReference>
<dbReference type="GO" id="GO:0016874">
    <property type="term" value="F:ligase activity"/>
    <property type="evidence" value="ECO:0007669"/>
    <property type="project" value="UniProtKB-KW"/>
</dbReference>
<dbReference type="STRING" id="1849047.A0A3D8S6A1"/>
<keyword evidence="2" id="KW-0597">Phosphoprotein</keyword>
<dbReference type="PROSITE" id="PS00455">
    <property type="entry name" value="AMP_BINDING"/>
    <property type="match status" value="1"/>
</dbReference>
<dbReference type="InterPro" id="IPR010071">
    <property type="entry name" value="AA_adenyl_dom"/>
</dbReference>
<dbReference type="Pfam" id="PF00501">
    <property type="entry name" value="AMP-binding"/>
    <property type="match status" value="1"/>
</dbReference>
<accession>A0A3D8S6A1</accession>
<dbReference type="Gene3D" id="1.10.1200.10">
    <property type="entry name" value="ACP-like"/>
    <property type="match status" value="1"/>
</dbReference>
<dbReference type="GO" id="GO:0031177">
    <property type="term" value="F:phosphopantetheine binding"/>
    <property type="evidence" value="ECO:0007669"/>
    <property type="project" value="InterPro"/>
</dbReference>
<dbReference type="InterPro" id="IPR001242">
    <property type="entry name" value="Condensation_dom"/>
</dbReference>
<comment type="caution">
    <text evidence="5">The sequence shown here is derived from an EMBL/GenBank/DDBJ whole genome shotgun (WGS) entry which is preliminary data.</text>
</comment>
<dbReference type="GO" id="GO:0044550">
    <property type="term" value="P:secondary metabolite biosynthetic process"/>
    <property type="evidence" value="ECO:0007669"/>
    <property type="project" value="TreeGrafter"/>
</dbReference>
<evidence type="ECO:0000256" key="1">
    <source>
        <dbReference type="ARBA" id="ARBA00022450"/>
    </source>
</evidence>
<evidence type="ECO:0000259" key="4">
    <source>
        <dbReference type="PROSITE" id="PS50075"/>
    </source>
</evidence>
<dbReference type="InterPro" id="IPR000873">
    <property type="entry name" value="AMP-dep_synth/lig_dom"/>
</dbReference>
<dbReference type="InterPro" id="IPR042099">
    <property type="entry name" value="ANL_N_sf"/>
</dbReference>
<dbReference type="SMART" id="SM00823">
    <property type="entry name" value="PKS_PP"/>
    <property type="match status" value="1"/>
</dbReference>
<dbReference type="EMBL" id="PDLM01000003">
    <property type="protein sequence ID" value="RDW81829.1"/>
    <property type="molecule type" value="Genomic_DNA"/>
</dbReference>
<dbReference type="GO" id="GO:0043041">
    <property type="term" value="P:amino acid activation for nonribosomal peptide biosynthetic process"/>
    <property type="evidence" value="ECO:0007669"/>
    <property type="project" value="TreeGrafter"/>
</dbReference>
<feature type="domain" description="Carrier" evidence="4">
    <location>
        <begin position="791"/>
        <end position="865"/>
    </location>
</feature>
<dbReference type="FunFam" id="1.10.1200.10:FF:000005">
    <property type="entry name" value="Nonribosomal peptide synthetase 1"/>
    <property type="match status" value="1"/>
</dbReference>
<dbReference type="Proteomes" id="UP000256645">
    <property type="component" value="Unassembled WGS sequence"/>
</dbReference>
<dbReference type="PANTHER" id="PTHR45527">
    <property type="entry name" value="NONRIBOSOMAL PEPTIDE SYNTHETASE"/>
    <property type="match status" value="1"/>
</dbReference>
<dbReference type="FunFam" id="3.40.50.980:FF:000001">
    <property type="entry name" value="Non-ribosomal peptide synthetase"/>
    <property type="match status" value="1"/>
</dbReference>
<proteinExistence type="predicted"/>
<dbReference type="Pfam" id="PF00668">
    <property type="entry name" value="Condensation"/>
    <property type="match status" value="1"/>
</dbReference>
<name>A0A3D8S6A1_9HELO</name>
<dbReference type="InterPro" id="IPR009081">
    <property type="entry name" value="PP-bd_ACP"/>
</dbReference>
<reference evidence="5 6" key="1">
    <citation type="journal article" date="2018" name="IMA Fungus">
        <title>IMA Genome-F 9: Draft genome sequence of Annulohypoxylon stygium, Aspergillus mulundensis, Berkeleyomyces basicola (syn. Thielaviopsis basicola), Ceratocystis smalleyi, two Cercospora beticola strains, Coleophoma cylindrospora, Fusarium fracticaudum, Phialophora cf. hyalina, and Morchella septimelata.</title>
        <authorList>
            <person name="Wingfield B.D."/>
            <person name="Bills G.F."/>
            <person name="Dong Y."/>
            <person name="Huang W."/>
            <person name="Nel W.J."/>
            <person name="Swalarsk-Parry B.S."/>
            <person name="Vaghefi N."/>
            <person name="Wilken P.M."/>
            <person name="An Z."/>
            <person name="de Beer Z.W."/>
            <person name="De Vos L."/>
            <person name="Chen L."/>
            <person name="Duong T.A."/>
            <person name="Gao Y."/>
            <person name="Hammerbacher A."/>
            <person name="Kikkert J.R."/>
            <person name="Li Y."/>
            <person name="Li H."/>
            <person name="Li K."/>
            <person name="Li Q."/>
            <person name="Liu X."/>
            <person name="Ma X."/>
            <person name="Naidoo K."/>
            <person name="Pethybridge S.J."/>
            <person name="Sun J."/>
            <person name="Steenkamp E.T."/>
            <person name="van der Nest M.A."/>
            <person name="van Wyk S."/>
            <person name="Wingfield M.J."/>
            <person name="Xiong C."/>
            <person name="Yue Q."/>
            <person name="Zhang X."/>
        </authorList>
    </citation>
    <scope>NUCLEOTIDE SEQUENCE [LARGE SCALE GENOMIC DNA]</scope>
    <source>
        <strain evidence="5 6">BP6252</strain>
    </source>
</reference>
<dbReference type="FunFam" id="3.30.300.30:FF:000015">
    <property type="entry name" value="Nonribosomal peptide synthase SidD"/>
    <property type="match status" value="1"/>
</dbReference>
<evidence type="ECO:0000256" key="3">
    <source>
        <dbReference type="ARBA" id="ARBA00022598"/>
    </source>
</evidence>
<evidence type="ECO:0000313" key="6">
    <source>
        <dbReference type="Proteomes" id="UP000256645"/>
    </source>
</evidence>
<sequence length="911" mass="100393">MPLIQDTSLLESAIKCTPSFLKDFRPCYFPGLPDKLLTNKDGFHETIFKLDVNYQALQEFCSQHQVSPRSLFQTAWAIVISNYAGVEDVSFGYFTDNDISSLPNKSDNVLICRTHITAECPLDQTMADMQKNFDDALAHSNCSISDIQKLLGLEGISLFNSGLQIQREEMQIQDLKEYDILARVLIKDDASLSVSIRIQTAKFSAEQAADIAHTFGKTLVESLRAYSHIMVGDLDTFSQRDYEKVMSWNQPVHCSVENTFHQLFEDIVQQMPDAPAICSWDGNLTYQELDTLSTKLAKHLASLGVVPETLVLMCFDKSFFAIVSMLGIMKAGGAFVAMDPSYPASRIQAILQATSASIVVAEPAHGHLFAGIVEHVVALDPELAEKLPLAPEASRSQPSHLNTAYVVFTSGSTGAPKGIMVEHRALCTAALGLATPMRIDSTTRHLNFAAFTFDVSYGDIFITLSQGACICLPSEQERVSDLAGAIIRMNVSSACLIPSVVRIFQPEDVPSLKTLSLGGEALLQENLELWAPKVALNNMYGPSECTIWCCANTNLRADTPANNIGRGVGALLWITNPNNHDHLCPVGCIGELLIEGPVMARGYIDAEQTQKSFVENPSWAKVEPGQQRRFYKTGDLARYNPDGSVSFIGRKDTQVKFHGRRIEMGEIEYHLAKHDSLRQSIVIFPSAGVHSQKLVAVVVLKASKPPKESTNEVRAVTGIIKEKSVSEITAMKDFLSPRVPYYMLPQFWLVVEDIPLMISGKLNRVLAKRFVESLTEENQDKKINGSSTDPELESPVETQLRKIWSHVLNISDIGVEQSFESLGGDSFSVMELVARCRAEDLALTVSDFLENSTIRQLASVIQTRLSGKAANGIGTHEPSGVQVPRVQSYSCAYATLTMPPIWWDALPTRTS</sequence>
<dbReference type="Gene3D" id="3.40.50.12780">
    <property type="entry name" value="N-terminal domain of ligase-like"/>
    <property type="match status" value="1"/>
</dbReference>
<gene>
    <name evidence="5" type="ORF">BP6252_02941</name>
</gene>
<dbReference type="FunFam" id="3.40.50.12780:FF:000014">
    <property type="entry name" value="Nonribosomal peptide synthetase 1"/>
    <property type="match status" value="1"/>
</dbReference>
<dbReference type="GO" id="GO:0005737">
    <property type="term" value="C:cytoplasm"/>
    <property type="evidence" value="ECO:0007669"/>
    <property type="project" value="TreeGrafter"/>
</dbReference>
<dbReference type="SUPFAM" id="SSF47336">
    <property type="entry name" value="ACP-like"/>
    <property type="match status" value="1"/>
</dbReference>
<keyword evidence="6" id="KW-1185">Reference proteome</keyword>
<organism evidence="5 6">
    <name type="scientific">Coleophoma cylindrospora</name>
    <dbReference type="NCBI Taxonomy" id="1849047"/>
    <lineage>
        <taxon>Eukaryota</taxon>
        <taxon>Fungi</taxon>
        <taxon>Dikarya</taxon>
        <taxon>Ascomycota</taxon>
        <taxon>Pezizomycotina</taxon>
        <taxon>Leotiomycetes</taxon>
        <taxon>Helotiales</taxon>
        <taxon>Dermateaceae</taxon>
        <taxon>Coleophoma</taxon>
    </lineage>
</organism>
<dbReference type="Pfam" id="PF00550">
    <property type="entry name" value="PP-binding"/>
    <property type="match status" value="1"/>
</dbReference>
<dbReference type="OrthoDB" id="416786at2759"/>
<dbReference type="InterPro" id="IPR020845">
    <property type="entry name" value="AMP-binding_CS"/>
</dbReference>
<dbReference type="PANTHER" id="PTHR45527:SF1">
    <property type="entry name" value="FATTY ACID SYNTHASE"/>
    <property type="match status" value="1"/>
</dbReference>
<evidence type="ECO:0000313" key="5">
    <source>
        <dbReference type="EMBL" id="RDW81829.1"/>
    </source>
</evidence>
<dbReference type="NCBIfam" id="TIGR01733">
    <property type="entry name" value="AA-adenyl-dom"/>
    <property type="match status" value="1"/>
</dbReference>
<dbReference type="AlphaFoldDB" id="A0A3D8S6A1"/>
<protein>
    <recommendedName>
        <fullName evidence="4">Carrier domain-containing protein</fullName>
    </recommendedName>
</protein>
<dbReference type="Gene3D" id="3.30.300.30">
    <property type="match status" value="1"/>
</dbReference>
<keyword evidence="3" id="KW-0436">Ligase</keyword>
<dbReference type="InterPro" id="IPR045851">
    <property type="entry name" value="AMP-bd_C_sf"/>
</dbReference>
<evidence type="ECO:0000256" key="2">
    <source>
        <dbReference type="ARBA" id="ARBA00022553"/>
    </source>
</evidence>
<dbReference type="SUPFAM" id="SSF56801">
    <property type="entry name" value="Acetyl-CoA synthetase-like"/>
    <property type="match status" value="1"/>
</dbReference>
<dbReference type="CDD" id="cd05918">
    <property type="entry name" value="A_NRPS_SidN3_like"/>
    <property type="match status" value="1"/>
</dbReference>
<keyword evidence="1" id="KW-0596">Phosphopantetheine</keyword>
<dbReference type="SUPFAM" id="SSF52777">
    <property type="entry name" value="CoA-dependent acyltransferases"/>
    <property type="match status" value="1"/>
</dbReference>